<sequence>MVVADLFFLAEHGAESAYRKQSDGIFRTGFLGFSSDNFRTHADGKFQNSHSAASGRDKMAKLVDKDHQRKEQNRNKYARKAHDYPFLTPRKLISGACGNCIIRLIV</sequence>
<reference evidence="1" key="1">
    <citation type="submission" date="2019-08" db="EMBL/GenBank/DDBJ databases">
        <authorList>
            <person name="Kucharzyk K."/>
            <person name="Murdoch R.W."/>
            <person name="Higgins S."/>
            <person name="Loffler F."/>
        </authorList>
    </citation>
    <scope>NUCLEOTIDE SEQUENCE</scope>
</reference>
<evidence type="ECO:0000313" key="1">
    <source>
        <dbReference type="EMBL" id="MPM73023.1"/>
    </source>
</evidence>
<gene>
    <name evidence="1" type="ORF">SDC9_119999</name>
</gene>
<protein>
    <submittedName>
        <fullName evidence="1">Uncharacterized protein</fullName>
    </submittedName>
</protein>
<proteinExistence type="predicted"/>
<organism evidence="1">
    <name type="scientific">bioreactor metagenome</name>
    <dbReference type="NCBI Taxonomy" id="1076179"/>
    <lineage>
        <taxon>unclassified sequences</taxon>
        <taxon>metagenomes</taxon>
        <taxon>ecological metagenomes</taxon>
    </lineage>
</organism>
<accession>A0A645C912</accession>
<dbReference type="AlphaFoldDB" id="A0A645C912"/>
<comment type="caution">
    <text evidence="1">The sequence shown here is derived from an EMBL/GenBank/DDBJ whole genome shotgun (WGS) entry which is preliminary data.</text>
</comment>
<dbReference type="EMBL" id="VSSQ01025105">
    <property type="protein sequence ID" value="MPM73023.1"/>
    <property type="molecule type" value="Genomic_DNA"/>
</dbReference>
<name>A0A645C912_9ZZZZ</name>